<evidence type="ECO:0000256" key="4">
    <source>
        <dbReference type="ARBA" id="ARBA00023263"/>
    </source>
</evidence>
<feature type="domain" description="Fimbrial-type adhesion" evidence="6">
    <location>
        <begin position="44"/>
        <end position="184"/>
    </location>
</feature>
<dbReference type="InterPro" id="IPR000259">
    <property type="entry name" value="Adhesion_dom_fimbrial"/>
</dbReference>
<dbReference type="PANTHER" id="PTHR33420">
    <property type="entry name" value="FIMBRIAL SUBUNIT ELFA-RELATED"/>
    <property type="match status" value="1"/>
</dbReference>
<comment type="subcellular location">
    <subcellularLocation>
        <location evidence="1">Fimbrium</location>
    </subcellularLocation>
</comment>
<protein>
    <submittedName>
        <fullName evidence="7">Type 1 fimbrial protein</fullName>
    </submittedName>
</protein>
<proteinExistence type="inferred from homology"/>
<dbReference type="InterPro" id="IPR036937">
    <property type="entry name" value="Adhesion_dom_fimbrial_sf"/>
</dbReference>
<dbReference type="SUPFAM" id="SSF49401">
    <property type="entry name" value="Bacterial adhesins"/>
    <property type="match status" value="1"/>
</dbReference>
<dbReference type="EMBL" id="JADOBI010000008">
    <property type="protein sequence ID" value="MBF7981213.1"/>
    <property type="molecule type" value="Genomic_DNA"/>
</dbReference>
<gene>
    <name evidence="7" type="ORF">IV433_17500</name>
</gene>
<dbReference type="InterPro" id="IPR008966">
    <property type="entry name" value="Adhesion_dom_sf"/>
</dbReference>
<dbReference type="Pfam" id="PF00419">
    <property type="entry name" value="Fimbrial"/>
    <property type="match status" value="1"/>
</dbReference>
<evidence type="ECO:0000256" key="2">
    <source>
        <dbReference type="ARBA" id="ARBA00006671"/>
    </source>
</evidence>
<keyword evidence="8" id="KW-1185">Reference proteome</keyword>
<comment type="caution">
    <text evidence="7">The sequence shown here is derived from an EMBL/GenBank/DDBJ whole genome shotgun (WGS) entry which is preliminary data.</text>
</comment>
<evidence type="ECO:0000313" key="7">
    <source>
        <dbReference type="EMBL" id="MBF7981213.1"/>
    </source>
</evidence>
<feature type="signal peptide" evidence="5">
    <location>
        <begin position="1"/>
        <end position="28"/>
    </location>
</feature>
<accession>A0ABS0EAS4</accession>
<dbReference type="Gene3D" id="2.60.40.1090">
    <property type="entry name" value="Fimbrial-type adhesion domain"/>
    <property type="match status" value="1"/>
</dbReference>
<evidence type="ECO:0000259" key="6">
    <source>
        <dbReference type="Pfam" id="PF00419"/>
    </source>
</evidence>
<evidence type="ECO:0000256" key="5">
    <source>
        <dbReference type="SAM" id="SignalP"/>
    </source>
</evidence>
<dbReference type="PANTHER" id="PTHR33420:SF12">
    <property type="entry name" value="FIMBRIN-LIKE PROTEIN FIMI-RELATED"/>
    <property type="match status" value="1"/>
</dbReference>
<keyword evidence="4" id="KW-0281">Fimbrium</keyword>
<sequence length="185" mass="20003">MSRKKVGARYLACVMLTGGMLLSANCAAGNQNTSAGEGDLQIHGALMEAPCLLEMRSEFQDVKMDSSVIAHLHKTGDTGQPVQVTFRLLGCLAARAGIKEMPVVSFQSPADPDEPTLLQIGGISGIGLRILDEQGRQIMPGERHRPQFSSTGGNTLVYNVIPVRTRAPLTTGRFRATVDFRMNYE</sequence>
<evidence type="ECO:0000256" key="3">
    <source>
        <dbReference type="ARBA" id="ARBA00022729"/>
    </source>
</evidence>
<comment type="similarity">
    <text evidence="2">Belongs to the fimbrial protein family.</text>
</comment>
<dbReference type="InterPro" id="IPR050263">
    <property type="entry name" value="Bact_Fimbrial_Adh_Pro"/>
</dbReference>
<name>A0ABS0EAS4_9GAMM</name>
<evidence type="ECO:0000313" key="8">
    <source>
        <dbReference type="Proteomes" id="UP000636811"/>
    </source>
</evidence>
<dbReference type="RefSeq" id="WP_195815220.1">
    <property type="nucleotide sequence ID" value="NZ_JADOBI010000008.1"/>
</dbReference>
<dbReference type="Proteomes" id="UP000636811">
    <property type="component" value="Unassembled WGS sequence"/>
</dbReference>
<feature type="chain" id="PRO_5046698213" evidence="5">
    <location>
        <begin position="29"/>
        <end position="185"/>
    </location>
</feature>
<reference evidence="7 8" key="1">
    <citation type="submission" date="2020-11" db="EMBL/GenBank/DDBJ databases">
        <title>Taxonomic investigation of Rahnella strains.</title>
        <authorList>
            <person name="Lee S.D."/>
        </authorList>
    </citation>
    <scope>NUCLEOTIDE SEQUENCE [LARGE SCALE GENOMIC DNA]</scope>
    <source>
        <strain evidence="7 8">SAP-17</strain>
    </source>
</reference>
<organism evidence="7 8">
    <name type="scientific">Rahnella laticis</name>
    <dbReference type="NCBI Taxonomy" id="2787622"/>
    <lineage>
        <taxon>Bacteria</taxon>
        <taxon>Pseudomonadati</taxon>
        <taxon>Pseudomonadota</taxon>
        <taxon>Gammaproteobacteria</taxon>
        <taxon>Enterobacterales</taxon>
        <taxon>Yersiniaceae</taxon>
        <taxon>Rahnella</taxon>
    </lineage>
</organism>
<evidence type="ECO:0000256" key="1">
    <source>
        <dbReference type="ARBA" id="ARBA00004561"/>
    </source>
</evidence>
<keyword evidence="3 5" id="KW-0732">Signal</keyword>